<dbReference type="InterPro" id="IPR029052">
    <property type="entry name" value="Metallo-depent_PP-like"/>
</dbReference>
<gene>
    <name evidence="1" type="ORF">GWA01_06830</name>
</gene>
<comment type="caution">
    <text evidence="1">The sequence shown here is derived from an EMBL/GenBank/DDBJ whole genome shotgun (WGS) entry which is preliminary data.</text>
</comment>
<proteinExistence type="predicted"/>
<accession>A0A511B008</accession>
<dbReference type="Proteomes" id="UP000321230">
    <property type="component" value="Unassembled WGS sequence"/>
</dbReference>
<evidence type="ECO:0008006" key="3">
    <source>
        <dbReference type="Google" id="ProtNLM"/>
    </source>
</evidence>
<dbReference type="SUPFAM" id="SSF56300">
    <property type="entry name" value="Metallo-dependent phosphatases"/>
    <property type="match status" value="1"/>
</dbReference>
<keyword evidence="2" id="KW-1185">Reference proteome</keyword>
<sequence>MMIHHPPRRGLVRWGKSLLGMNKVAEILRSAGAEIVLHGHSHDATLTSVPLSDIPLLGVASASLDDDRPLRRACWNHLAISPHENGWHIGLERHRDDGVITERVYWVRPKTGPS</sequence>
<dbReference type="AlphaFoldDB" id="A0A511B008"/>
<organism evidence="1 2">
    <name type="scientific">Gluconobacter wancherniae NBRC 103581</name>
    <dbReference type="NCBI Taxonomy" id="656744"/>
    <lineage>
        <taxon>Bacteria</taxon>
        <taxon>Pseudomonadati</taxon>
        <taxon>Pseudomonadota</taxon>
        <taxon>Alphaproteobacteria</taxon>
        <taxon>Acetobacterales</taxon>
        <taxon>Acetobacteraceae</taxon>
        <taxon>Gluconobacter</taxon>
    </lineage>
</organism>
<reference evidence="1 2" key="1">
    <citation type="submission" date="2019-07" db="EMBL/GenBank/DDBJ databases">
        <title>Whole genome shotgun sequence of Gluconobacter wancherniae NBRC 103581.</title>
        <authorList>
            <person name="Hosoyama A."/>
            <person name="Uohara A."/>
            <person name="Ohji S."/>
            <person name="Ichikawa N."/>
        </authorList>
    </citation>
    <scope>NUCLEOTIDE SEQUENCE [LARGE SCALE GENOMIC DNA]</scope>
    <source>
        <strain evidence="1 2">NBRC 103581</strain>
    </source>
</reference>
<evidence type="ECO:0000313" key="2">
    <source>
        <dbReference type="Proteomes" id="UP000321230"/>
    </source>
</evidence>
<protein>
    <recommendedName>
        <fullName evidence="3">Calcineurin-like phosphoesterase domain-containing protein</fullName>
    </recommendedName>
</protein>
<evidence type="ECO:0000313" key="1">
    <source>
        <dbReference type="EMBL" id="GEK92913.1"/>
    </source>
</evidence>
<name>A0A511B008_9PROT</name>
<dbReference type="EMBL" id="BJUZ01000001">
    <property type="protein sequence ID" value="GEK92913.1"/>
    <property type="molecule type" value="Genomic_DNA"/>
</dbReference>